<reference evidence="2" key="2">
    <citation type="submission" date="2018-02" db="UniProtKB">
        <authorList>
            <consortium name="EnsemblPlants"/>
        </authorList>
    </citation>
    <scope>IDENTIFICATION</scope>
    <source>
        <strain evidence="2">Williams 82</strain>
    </source>
</reference>
<dbReference type="Gramene" id="KRH03777">
    <property type="protein sequence ID" value="KRH03777"/>
    <property type="gene ID" value="GLYMA_17G119700"/>
</dbReference>
<dbReference type="HOGENOM" id="CLU_2727238_0_0_1"/>
<reference evidence="1" key="3">
    <citation type="submission" date="2018-07" db="EMBL/GenBank/DDBJ databases">
        <title>WGS assembly of Glycine max.</title>
        <authorList>
            <person name="Schmutz J."/>
            <person name="Cannon S."/>
            <person name="Schlueter J."/>
            <person name="Ma J."/>
            <person name="Mitros T."/>
            <person name="Nelson W."/>
            <person name="Hyten D."/>
            <person name="Song Q."/>
            <person name="Thelen J."/>
            <person name="Cheng J."/>
            <person name="Xu D."/>
            <person name="Hellsten U."/>
            <person name="May G."/>
            <person name="Yu Y."/>
            <person name="Sakurai T."/>
            <person name="Umezawa T."/>
            <person name="Bhattacharyya M."/>
            <person name="Sandhu D."/>
            <person name="Valliyodan B."/>
            <person name="Lindquist E."/>
            <person name="Peto M."/>
            <person name="Grant D."/>
            <person name="Shu S."/>
            <person name="Goodstein D."/>
            <person name="Barry K."/>
            <person name="Futrell-Griggs M."/>
            <person name="Abernathy B."/>
            <person name="Du J."/>
            <person name="Tian Z."/>
            <person name="Zhu L."/>
            <person name="Gill N."/>
            <person name="Joshi T."/>
            <person name="Libault M."/>
            <person name="Sethuraman A."/>
            <person name="Zhang X."/>
            <person name="Shinozaki K."/>
            <person name="Nguyen H."/>
            <person name="Wing R."/>
            <person name="Cregan P."/>
            <person name="Specht J."/>
            <person name="Grimwood J."/>
            <person name="Rokhsar D."/>
            <person name="Stacey G."/>
            <person name="Shoemaker R."/>
            <person name="Jackson S."/>
        </authorList>
    </citation>
    <scope>NUCLEOTIDE SEQUENCE</scope>
    <source>
        <tissue evidence="1">Callus</tissue>
    </source>
</reference>
<proteinExistence type="predicted"/>
<dbReference type="EMBL" id="CM000850">
    <property type="protein sequence ID" value="KRH03777.1"/>
    <property type="molecule type" value="Genomic_DNA"/>
</dbReference>
<reference evidence="1 2" key="1">
    <citation type="journal article" date="2010" name="Nature">
        <title>Genome sequence of the palaeopolyploid soybean.</title>
        <authorList>
            <person name="Schmutz J."/>
            <person name="Cannon S.B."/>
            <person name="Schlueter J."/>
            <person name="Ma J."/>
            <person name="Mitros T."/>
            <person name="Nelson W."/>
            <person name="Hyten D.L."/>
            <person name="Song Q."/>
            <person name="Thelen J.J."/>
            <person name="Cheng J."/>
            <person name="Xu D."/>
            <person name="Hellsten U."/>
            <person name="May G.D."/>
            <person name="Yu Y."/>
            <person name="Sakurai T."/>
            <person name="Umezawa T."/>
            <person name="Bhattacharyya M.K."/>
            <person name="Sandhu D."/>
            <person name="Valliyodan B."/>
            <person name="Lindquist E."/>
            <person name="Peto M."/>
            <person name="Grant D."/>
            <person name="Shu S."/>
            <person name="Goodstein D."/>
            <person name="Barry K."/>
            <person name="Futrell-Griggs M."/>
            <person name="Abernathy B."/>
            <person name="Du J."/>
            <person name="Tian Z."/>
            <person name="Zhu L."/>
            <person name="Gill N."/>
            <person name="Joshi T."/>
            <person name="Libault M."/>
            <person name="Sethuraman A."/>
            <person name="Zhang X.-C."/>
            <person name="Shinozaki K."/>
            <person name="Nguyen H.T."/>
            <person name="Wing R.A."/>
            <person name="Cregan P."/>
            <person name="Specht J."/>
            <person name="Grimwood J."/>
            <person name="Rokhsar D."/>
            <person name="Stacey G."/>
            <person name="Shoemaker R.C."/>
            <person name="Jackson S.A."/>
        </authorList>
    </citation>
    <scope>NUCLEOTIDE SEQUENCE</scope>
    <source>
        <strain evidence="2">cv. Williams 82</strain>
        <tissue evidence="1">Callus</tissue>
    </source>
</reference>
<dbReference type="Proteomes" id="UP000008827">
    <property type="component" value="Chromosome 17"/>
</dbReference>
<keyword evidence="3" id="KW-1185">Reference proteome</keyword>
<dbReference type="AlphaFoldDB" id="K7ML96"/>
<protein>
    <submittedName>
        <fullName evidence="1 2">Uncharacterized protein</fullName>
    </submittedName>
</protein>
<dbReference type="PaxDb" id="3847-GLYMA17G12870.1"/>
<gene>
    <name evidence="1" type="ORF">GLYMA_17G119700</name>
</gene>
<dbReference type="EnsemblPlants" id="KRH03777">
    <property type="protein sequence ID" value="KRH03777"/>
    <property type="gene ID" value="GLYMA_17G119700"/>
</dbReference>
<dbReference type="InParanoid" id="K7ML96"/>
<evidence type="ECO:0000313" key="2">
    <source>
        <dbReference type="EnsemblPlants" id="KRH03777"/>
    </source>
</evidence>
<accession>K7ML96</accession>
<sequence>MVGSNALLYLSELPLQPACSPPFFLTNGHPHQGQPCNFSLNFFPTTSGAHVSYQHVNSDHTRTTIATIPSII</sequence>
<organism evidence="1">
    <name type="scientific">Glycine max</name>
    <name type="common">Soybean</name>
    <name type="synonym">Glycine hispida</name>
    <dbReference type="NCBI Taxonomy" id="3847"/>
    <lineage>
        <taxon>Eukaryota</taxon>
        <taxon>Viridiplantae</taxon>
        <taxon>Streptophyta</taxon>
        <taxon>Embryophyta</taxon>
        <taxon>Tracheophyta</taxon>
        <taxon>Spermatophyta</taxon>
        <taxon>Magnoliopsida</taxon>
        <taxon>eudicotyledons</taxon>
        <taxon>Gunneridae</taxon>
        <taxon>Pentapetalae</taxon>
        <taxon>rosids</taxon>
        <taxon>fabids</taxon>
        <taxon>Fabales</taxon>
        <taxon>Fabaceae</taxon>
        <taxon>Papilionoideae</taxon>
        <taxon>50 kb inversion clade</taxon>
        <taxon>NPAAA clade</taxon>
        <taxon>indigoferoid/millettioid clade</taxon>
        <taxon>Phaseoleae</taxon>
        <taxon>Glycine</taxon>
        <taxon>Glycine subgen. Soja</taxon>
    </lineage>
</organism>
<evidence type="ECO:0000313" key="3">
    <source>
        <dbReference type="Proteomes" id="UP000008827"/>
    </source>
</evidence>
<evidence type="ECO:0000313" key="1">
    <source>
        <dbReference type="EMBL" id="KRH03777.1"/>
    </source>
</evidence>
<name>K7ML96_SOYBN</name>